<dbReference type="Proteomes" id="UP000237000">
    <property type="component" value="Unassembled WGS sequence"/>
</dbReference>
<protein>
    <submittedName>
        <fullName evidence="1">Uncharacterized protein</fullName>
    </submittedName>
</protein>
<dbReference type="InParanoid" id="A0A2P5ENB9"/>
<organism evidence="1 2">
    <name type="scientific">Trema orientale</name>
    <name type="common">Charcoal tree</name>
    <name type="synonym">Celtis orientalis</name>
    <dbReference type="NCBI Taxonomy" id="63057"/>
    <lineage>
        <taxon>Eukaryota</taxon>
        <taxon>Viridiplantae</taxon>
        <taxon>Streptophyta</taxon>
        <taxon>Embryophyta</taxon>
        <taxon>Tracheophyta</taxon>
        <taxon>Spermatophyta</taxon>
        <taxon>Magnoliopsida</taxon>
        <taxon>eudicotyledons</taxon>
        <taxon>Gunneridae</taxon>
        <taxon>Pentapetalae</taxon>
        <taxon>rosids</taxon>
        <taxon>fabids</taxon>
        <taxon>Rosales</taxon>
        <taxon>Cannabaceae</taxon>
        <taxon>Trema</taxon>
    </lineage>
</organism>
<reference evidence="2" key="1">
    <citation type="submission" date="2016-06" db="EMBL/GenBank/DDBJ databases">
        <title>Parallel loss of symbiosis genes in relatives of nitrogen-fixing non-legume Parasponia.</title>
        <authorList>
            <person name="Van Velzen R."/>
            <person name="Holmer R."/>
            <person name="Bu F."/>
            <person name="Rutten L."/>
            <person name="Van Zeijl A."/>
            <person name="Liu W."/>
            <person name="Santuari L."/>
            <person name="Cao Q."/>
            <person name="Sharma T."/>
            <person name="Shen D."/>
            <person name="Roswanjaya Y."/>
            <person name="Wardhani T."/>
            <person name="Kalhor M.S."/>
            <person name="Jansen J."/>
            <person name="Van den Hoogen J."/>
            <person name="Gungor B."/>
            <person name="Hartog M."/>
            <person name="Hontelez J."/>
            <person name="Verver J."/>
            <person name="Yang W.-C."/>
            <person name="Schijlen E."/>
            <person name="Repin R."/>
            <person name="Schilthuizen M."/>
            <person name="Schranz E."/>
            <person name="Heidstra R."/>
            <person name="Miyata K."/>
            <person name="Fedorova E."/>
            <person name="Kohlen W."/>
            <person name="Bisseling T."/>
            <person name="Smit S."/>
            <person name="Geurts R."/>
        </authorList>
    </citation>
    <scope>NUCLEOTIDE SEQUENCE [LARGE SCALE GENOMIC DNA]</scope>
    <source>
        <strain evidence="2">cv. RG33-2</strain>
    </source>
</reference>
<proteinExistence type="predicted"/>
<dbReference type="AlphaFoldDB" id="A0A2P5ENB9"/>
<evidence type="ECO:0000313" key="1">
    <source>
        <dbReference type="EMBL" id="PON87026.1"/>
    </source>
</evidence>
<keyword evidence="2" id="KW-1185">Reference proteome</keyword>
<accession>A0A2P5ENB9</accession>
<name>A0A2P5ENB9_TREOI</name>
<comment type="caution">
    <text evidence="1">The sequence shown here is derived from an EMBL/GenBank/DDBJ whole genome shotgun (WGS) entry which is preliminary data.</text>
</comment>
<dbReference type="OrthoDB" id="1001388at2759"/>
<evidence type="ECO:0000313" key="2">
    <source>
        <dbReference type="Proteomes" id="UP000237000"/>
    </source>
</evidence>
<dbReference type="EMBL" id="JXTC01000122">
    <property type="protein sequence ID" value="PON87026.1"/>
    <property type="molecule type" value="Genomic_DNA"/>
</dbReference>
<gene>
    <name evidence="1" type="ORF">TorRG33x02_171390</name>
</gene>
<sequence>MAAINRGKNGRCLSELKAIQKMRRMDLSSNSETKLWGSKAIAIKTNLGFTNGTHVDCEGRSGGMLLMWDEEWRVDI</sequence>